<name>A0A921QPE4_SORBI</name>
<gene>
    <name evidence="1" type="ORF">BDA96_07G225300</name>
</gene>
<sequence length="50" mass="5614">MTAKPTIHACVVVCCTVALWLDGLAHQQLLADWRKRLYSRLELAKGAPHQ</sequence>
<dbReference type="EMBL" id="CM027686">
    <property type="protein sequence ID" value="KAG0524600.1"/>
    <property type="molecule type" value="Genomic_DNA"/>
</dbReference>
<proteinExistence type="predicted"/>
<dbReference type="Proteomes" id="UP000807115">
    <property type="component" value="Chromosome 7"/>
</dbReference>
<comment type="caution">
    <text evidence="1">The sequence shown here is derived from an EMBL/GenBank/DDBJ whole genome shotgun (WGS) entry which is preliminary data.</text>
</comment>
<reference evidence="1" key="2">
    <citation type="submission" date="2020-10" db="EMBL/GenBank/DDBJ databases">
        <authorList>
            <person name="Cooper E.A."/>
            <person name="Brenton Z.W."/>
            <person name="Flinn B.S."/>
            <person name="Jenkins J."/>
            <person name="Shu S."/>
            <person name="Flowers D."/>
            <person name="Luo F."/>
            <person name="Wang Y."/>
            <person name="Xia P."/>
            <person name="Barry K."/>
            <person name="Daum C."/>
            <person name="Lipzen A."/>
            <person name="Yoshinaga Y."/>
            <person name="Schmutz J."/>
            <person name="Saski C."/>
            <person name="Vermerris W."/>
            <person name="Kresovich S."/>
        </authorList>
    </citation>
    <scope>NUCLEOTIDE SEQUENCE</scope>
</reference>
<evidence type="ECO:0000313" key="2">
    <source>
        <dbReference type="Proteomes" id="UP000807115"/>
    </source>
</evidence>
<accession>A0A921QPE4</accession>
<organism evidence="1 2">
    <name type="scientific">Sorghum bicolor</name>
    <name type="common">Sorghum</name>
    <name type="synonym">Sorghum vulgare</name>
    <dbReference type="NCBI Taxonomy" id="4558"/>
    <lineage>
        <taxon>Eukaryota</taxon>
        <taxon>Viridiplantae</taxon>
        <taxon>Streptophyta</taxon>
        <taxon>Embryophyta</taxon>
        <taxon>Tracheophyta</taxon>
        <taxon>Spermatophyta</taxon>
        <taxon>Magnoliopsida</taxon>
        <taxon>Liliopsida</taxon>
        <taxon>Poales</taxon>
        <taxon>Poaceae</taxon>
        <taxon>PACMAD clade</taxon>
        <taxon>Panicoideae</taxon>
        <taxon>Andropogonodae</taxon>
        <taxon>Andropogoneae</taxon>
        <taxon>Sorghinae</taxon>
        <taxon>Sorghum</taxon>
    </lineage>
</organism>
<evidence type="ECO:0000313" key="1">
    <source>
        <dbReference type="EMBL" id="KAG0524600.1"/>
    </source>
</evidence>
<protein>
    <submittedName>
        <fullName evidence="1">Uncharacterized protein</fullName>
    </submittedName>
</protein>
<reference evidence="1" key="1">
    <citation type="journal article" date="2019" name="BMC Genomics">
        <title>A new reference genome for Sorghum bicolor reveals high levels of sequence similarity between sweet and grain genotypes: implications for the genetics of sugar metabolism.</title>
        <authorList>
            <person name="Cooper E.A."/>
            <person name="Brenton Z.W."/>
            <person name="Flinn B.S."/>
            <person name="Jenkins J."/>
            <person name="Shu S."/>
            <person name="Flowers D."/>
            <person name="Luo F."/>
            <person name="Wang Y."/>
            <person name="Xia P."/>
            <person name="Barry K."/>
            <person name="Daum C."/>
            <person name="Lipzen A."/>
            <person name="Yoshinaga Y."/>
            <person name="Schmutz J."/>
            <person name="Saski C."/>
            <person name="Vermerris W."/>
            <person name="Kresovich S."/>
        </authorList>
    </citation>
    <scope>NUCLEOTIDE SEQUENCE</scope>
</reference>
<dbReference type="AlphaFoldDB" id="A0A921QPE4"/>